<sequence>MYGEELWHAAELRVTQAQPARKAVKRVCLRRGSSAGCGPALAS</sequence>
<reference evidence="1" key="1">
    <citation type="submission" date="2016-09" db="EMBL/GenBank/DDBJ databases">
        <authorList>
            <person name="Capua I."/>
            <person name="De Benedictis P."/>
            <person name="Joannis T."/>
            <person name="Lombin L.H."/>
            <person name="Cattoli G."/>
        </authorList>
    </citation>
    <scope>NUCLEOTIDE SEQUENCE</scope>
    <source>
        <strain evidence="1">B9</strain>
    </source>
</reference>
<organism evidence="1">
    <name type="scientific">Cupriavidus necator</name>
    <name type="common">Alcaligenes eutrophus</name>
    <name type="synonym">Ralstonia eutropha</name>
    <dbReference type="NCBI Taxonomy" id="106590"/>
    <lineage>
        <taxon>Bacteria</taxon>
        <taxon>Pseudomonadati</taxon>
        <taxon>Pseudomonadota</taxon>
        <taxon>Betaproteobacteria</taxon>
        <taxon>Burkholderiales</taxon>
        <taxon>Burkholderiaceae</taxon>
        <taxon>Cupriavidus</taxon>
    </lineage>
</organism>
<gene>
    <name evidence="1" type="ORF">CNECB9_2550037</name>
</gene>
<evidence type="ECO:0000313" key="1">
    <source>
        <dbReference type="EMBL" id="SCU75895.1"/>
    </source>
</evidence>
<name>A0A1K0IEY8_CUPNE</name>
<proteinExistence type="predicted"/>
<protein>
    <submittedName>
        <fullName evidence="1">Uncharacterized protein</fullName>
    </submittedName>
</protein>
<accession>A0A1K0IEY8</accession>
<dbReference type="EMBL" id="FMSH01000174">
    <property type="protein sequence ID" value="SCU75895.1"/>
    <property type="molecule type" value="Genomic_DNA"/>
</dbReference>
<dbReference type="AlphaFoldDB" id="A0A1K0IEY8"/>